<dbReference type="AlphaFoldDB" id="A0A0C9TDU4"/>
<reference evidence="1 2" key="1">
    <citation type="submission" date="2014-06" db="EMBL/GenBank/DDBJ databases">
        <authorList>
            <consortium name="DOE Joint Genome Institute"/>
            <person name="Kuo A."/>
            <person name="Kohler A."/>
            <person name="Nagy L.G."/>
            <person name="Floudas D."/>
            <person name="Copeland A."/>
            <person name="Barry K.W."/>
            <person name="Cichocki N."/>
            <person name="Veneault-Fourrey C."/>
            <person name="LaButti K."/>
            <person name="Lindquist E.A."/>
            <person name="Lipzen A."/>
            <person name="Lundell T."/>
            <person name="Morin E."/>
            <person name="Murat C."/>
            <person name="Sun H."/>
            <person name="Tunlid A."/>
            <person name="Henrissat B."/>
            <person name="Grigoriev I.V."/>
            <person name="Hibbett D.S."/>
            <person name="Martin F."/>
            <person name="Nordberg H.P."/>
            <person name="Cantor M.N."/>
            <person name="Hua S.X."/>
        </authorList>
    </citation>
    <scope>NUCLEOTIDE SEQUENCE [LARGE SCALE GENOMIC DNA]</scope>
    <source>
        <strain evidence="1 2">ATCC 200175</strain>
    </source>
</reference>
<gene>
    <name evidence="1" type="ORF">PAXINDRAFT_103390</name>
</gene>
<protein>
    <submittedName>
        <fullName evidence="1">Uncharacterized protein</fullName>
    </submittedName>
</protein>
<dbReference type="Proteomes" id="UP000053647">
    <property type="component" value="Unassembled WGS sequence"/>
</dbReference>
<dbReference type="HOGENOM" id="CLU_2090542_0_0_1"/>
<dbReference type="EMBL" id="KN820354">
    <property type="protein sequence ID" value="KIJ06382.1"/>
    <property type="molecule type" value="Genomic_DNA"/>
</dbReference>
<accession>A0A0C9TDU4</accession>
<reference evidence="2" key="2">
    <citation type="submission" date="2015-01" db="EMBL/GenBank/DDBJ databases">
        <title>Evolutionary Origins and Diversification of the Mycorrhizal Mutualists.</title>
        <authorList>
            <consortium name="DOE Joint Genome Institute"/>
            <consortium name="Mycorrhizal Genomics Consortium"/>
            <person name="Kohler A."/>
            <person name="Kuo A."/>
            <person name="Nagy L.G."/>
            <person name="Floudas D."/>
            <person name="Copeland A."/>
            <person name="Barry K.W."/>
            <person name="Cichocki N."/>
            <person name="Veneault-Fourrey C."/>
            <person name="LaButti K."/>
            <person name="Lindquist E.A."/>
            <person name="Lipzen A."/>
            <person name="Lundell T."/>
            <person name="Morin E."/>
            <person name="Murat C."/>
            <person name="Riley R."/>
            <person name="Ohm R."/>
            <person name="Sun H."/>
            <person name="Tunlid A."/>
            <person name="Henrissat B."/>
            <person name="Grigoriev I.V."/>
            <person name="Hibbett D.S."/>
            <person name="Martin F."/>
        </authorList>
    </citation>
    <scope>NUCLEOTIDE SEQUENCE [LARGE SCALE GENOMIC DNA]</scope>
    <source>
        <strain evidence="2">ATCC 200175</strain>
    </source>
</reference>
<keyword evidence="2" id="KW-1185">Reference proteome</keyword>
<evidence type="ECO:0000313" key="1">
    <source>
        <dbReference type="EMBL" id="KIJ06382.1"/>
    </source>
</evidence>
<sequence length="117" mass="13192">LVHSAFIVLASEHCSVLSPRYTSSESLQHHRTIITLEIHHVRRQVHHVLRHRSLRCSCLRVPCSRCRSRGFSGLVFAFGRAWCACSRTPCHGRASTRGGRRGKNLPIRLSLRSTPSA</sequence>
<organism evidence="1 2">
    <name type="scientific">Paxillus involutus ATCC 200175</name>
    <dbReference type="NCBI Taxonomy" id="664439"/>
    <lineage>
        <taxon>Eukaryota</taxon>
        <taxon>Fungi</taxon>
        <taxon>Dikarya</taxon>
        <taxon>Basidiomycota</taxon>
        <taxon>Agaricomycotina</taxon>
        <taxon>Agaricomycetes</taxon>
        <taxon>Agaricomycetidae</taxon>
        <taxon>Boletales</taxon>
        <taxon>Paxilineae</taxon>
        <taxon>Paxillaceae</taxon>
        <taxon>Paxillus</taxon>
    </lineage>
</organism>
<feature type="non-terminal residue" evidence="1">
    <location>
        <position position="1"/>
    </location>
</feature>
<evidence type="ECO:0000313" key="2">
    <source>
        <dbReference type="Proteomes" id="UP000053647"/>
    </source>
</evidence>
<name>A0A0C9TDU4_PAXIN</name>
<proteinExistence type="predicted"/>